<keyword evidence="6" id="KW-0812">Transmembrane</keyword>
<dbReference type="SMART" id="SM00387">
    <property type="entry name" value="HATPase_c"/>
    <property type="match status" value="1"/>
</dbReference>
<dbReference type="InterPro" id="IPR003661">
    <property type="entry name" value="HisK_dim/P_dom"/>
</dbReference>
<feature type="chain" id="PRO_5046752854" description="histidine kinase" evidence="7">
    <location>
        <begin position="19"/>
        <end position="485"/>
    </location>
</feature>
<comment type="catalytic activity">
    <reaction evidence="1">
        <text>ATP + protein L-histidine = ADP + protein N-phospho-L-histidine.</text>
        <dbReference type="EC" id="2.7.13.3"/>
    </reaction>
</comment>
<dbReference type="Pfam" id="PF00072">
    <property type="entry name" value="Response_reg"/>
    <property type="match status" value="1"/>
</dbReference>
<gene>
    <name evidence="10" type="ORF">ACFO3U_06425</name>
</gene>
<dbReference type="CDD" id="cd16922">
    <property type="entry name" value="HATPase_EvgS-ArcB-TorS-like"/>
    <property type="match status" value="1"/>
</dbReference>
<feature type="signal peptide" evidence="7">
    <location>
        <begin position="1"/>
        <end position="18"/>
    </location>
</feature>
<feature type="domain" description="Histidine kinase" evidence="8">
    <location>
        <begin position="123"/>
        <end position="344"/>
    </location>
</feature>
<dbReference type="SUPFAM" id="SSF47384">
    <property type="entry name" value="Homodimeric domain of signal transducing histidine kinase"/>
    <property type="match status" value="1"/>
</dbReference>
<dbReference type="PANTHER" id="PTHR45339:SF5">
    <property type="entry name" value="HISTIDINE KINASE"/>
    <property type="match status" value="1"/>
</dbReference>
<dbReference type="EC" id="2.7.13.3" evidence="2"/>
<dbReference type="SMART" id="SM00448">
    <property type="entry name" value="REC"/>
    <property type="match status" value="1"/>
</dbReference>
<dbReference type="InterPro" id="IPR004358">
    <property type="entry name" value="Sig_transdc_His_kin-like_C"/>
</dbReference>
<dbReference type="SUPFAM" id="SSF52172">
    <property type="entry name" value="CheY-like"/>
    <property type="match status" value="1"/>
</dbReference>
<feature type="coiled-coil region" evidence="5">
    <location>
        <begin position="93"/>
        <end position="120"/>
    </location>
</feature>
<dbReference type="InterPro" id="IPR036097">
    <property type="entry name" value="HisK_dim/P_sf"/>
</dbReference>
<reference evidence="11" key="1">
    <citation type="journal article" date="2019" name="Int. J. Syst. Evol. Microbiol.">
        <title>The Global Catalogue of Microorganisms (GCM) 10K type strain sequencing project: providing services to taxonomists for standard genome sequencing and annotation.</title>
        <authorList>
            <consortium name="The Broad Institute Genomics Platform"/>
            <consortium name="The Broad Institute Genome Sequencing Center for Infectious Disease"/>
            <person name="Wu L."/>
            <person name="Ma J."/>
        </authorList>
    </citation>
    <scope>NUCLEOTIDE SEQUENCE [LARGE SCALE GENOMIC DNA]</scope>
    <source>
        <strain evidence="11">CCUG 50349</strain>
    </source>
</reference>
<dbReference type="Gene3D" id="3.30.565.10">
    <property type="entry name" value="Histidine kinase-like ATPase, C-terminal domain"/>
    <property type="match status" value="1"/>
</dbReference>
<keyword evidence="10" id="KW-0067">ATP-binding</keyword>
<name>A0ABV9P364_9FLAO</name>
<dbReference type="PRINTS" id="PR00344">
    <property type="entry name" value="BCTRLSENSOR"/>
</dbReference>
<keyword evidence="7" id="KW-0732">Signal</keyword>
<dbReference type="Proteomes" id="UP001595885">
    <property type="component" value="Unassembled WGS sequence"/>
</dbReference>
<dbReference type="InterPro" id="IPR003594">
    <property type="entry name" value="HATPase_dom"/>
</dbReference>
<dbReference type="Pfam" id="PF00512">
    <property type="entry name" value="HisKA"/>
    <property type="match status" value="1"/>
</dbReference>
<dbReference type="InterPro" id="IPR011006">
    <property type="entry name" value="CheY-like_superfamily"/>
</dbReference>
<evidence type="ECO:0000259" key="8">
    <source>
        <dbReference type="PROSITE" id="PS50109"/>
    </source>
</evidence>
<dbReference type="RefSeq" id="WP_379739423.1">
    <property type="nucleotide sequence ID" value="NZ_JBHSGW010000004.1"/>
</dbReference>
<evidence type="ECO:0000313" key="11">
    <source>
        <dbReference type="Proteomes" id="UP001595885"/>
    </source>
</evidence>
<sequence length="485" mass="54936">MKRLMVLIILFFSISANTRVLVITKPLSTTNVFTQEQTINNTAENSKNNAVFEENKTEHFNKLVNLLTVALVAILSLLCLSLYKNNTIEFKSNNLLKEKNKELEEEKEKSEKAIKAKSDFLATISHELRTPLNAINIISEILMNENPKESQVENLISLKISANHLMNLINDVLQINKIESPNFKTEEIEFSIQKKIDNIEKTLSEIAKQNNVTLVTHIDESIPKIVIGDPIKLTQILINLISNAIKFSSDGIVTTKIKLVTKTEQNVTINFEVIDNGIGIPKDQQELIFEDFTQGSVEISKKFGGTGLGLTIVKKLLEHLGSTINLNSEENVGSNFNFALDFKTNKNYIEEITDDLDYYALEDKNFLLVEDNSITQIITKKLIEKHNAYCSIAANGKDAIKLTKQNNYDIIIMDINLPDINGDKVSEEIRRYNIKTPIIAFTAMTIDEVDFIKKLKSKGINDYINKPIDTKLFYTKIIDLLTFND</sequence>
<keyword evidence="6" id="KW-0472">Membrane</keyword>
<keyword evidence="10" id="KW-0547">Nucleotide-binding</keyword>
<dbReference type="InterPro" id="IPR005467">
    <property type="entry name" value="His_kinase_dom"/>
</dbReference>
<keyword evidence="5" id="KW-0175">Coiled coil</keyword>
<dbReference type="InterPro" id="IPR036890">
    <property type="entry name" value="HATPase_C_sf"/>
</dbReference>
<protein>
    <recommendedName>
        <fullName evidence="2">histidine kinase</fullName>
        <ecNumber evidence="2">2.7.13.3</ecNumber>
    </recommendedName>
</protein>
<evidence type="ECO:0000256" key="5">
    <source>
        <dbReference type="SAM" id="Coils"/>
    </source>
</evidence>
<feature type="transmembrane region" description="Helical" evidence="6">
    <location>
        <begin position="63"/>
        <end position="83"/>
    </location>
</feature>
<dbReference type="PANTHER" id="PTHR45339">
    <property type="entry name" value="HYBRID SIGNAL TRANSDUCTION HISTIDINE KINASE J"/>
    <property type="match status" value="1"/>
</dbReference>
<dbReference type="Gene3D" id="1.10.287.130">
    <property type="match status" value="1"/>
</dbReference>
<feature type="modified residue" description="4-aspartylphosphate" evidence="4">
    <location>
        <position position="414"/>
    </location>
</feature>
<evidence type="ECO:0000256" key="6">
    <source>
        <dbReference type="SAM" id="Phobius"/>
    </source>
</evidence>
<evidence type="ECO:0000256" key="2">
    <source>
        <dbReference type="ARBA" id="ARBA00012438"/>
    </source>
</evidence>
<organism evidence="10 11">
    <name type="scientific">Flavobacterium ponti</name>
    <dbReference type="NCBI Taxonomy" id="665133"/>
    <lineage>
        <taxon>Bacteria</taxon>
        <taxon>Pseudomonadati</taxon>
        <taxon>Bacteroidota</taxon>
        <taxon>Flavobacteriia</taxon>
        <taxon>Flavobacteriales</taxon>
        <taxon>Flavobacteriaceae</taxon>
        <taxon>Flavobacterium</taxon>
    </lineage>
</organism>
<evidence type="ECO:0000313" key="10">
    <source>
        <dbReference type="EMBL" id="MFC4739626.1"/>
    </source>
</evidence>
<dbReference type="InterPro" id="IPR001789">
    <property type="entry name" value="Sig_transdc_resp-reg_receiver"/>
</dbReference>
<dbReference type="GO" id="GO:0005524">
    <property type="term" value="F:ATP binding"/>
    <property type="evidence" value="ECO:0007669"/>
    <property type="project" value="UniProtKB-KW"/>
</dbReference>
<dbReference type="CDD" id="cd00082">
    <property type="entry name" value="HisKA"/>
    <property type="match status" value="1"/>
</dbReference>
<accession>A0ABV9P364</accession>
<evidence type="ECO:0000256" key="1">
    <source>
        <dbReference type="ARBA" id="ARBA00000085"/>
    </source>
</evidence>
<keyword evidence="6" id="KW-1133">Transmembrane helix</keyword>
<dbReference type="Gene3D" id="3.40.50.2300">
    <property type="match status" value="1"/>
</dbReference>
<dbReference type="CDD" id="cd17546">
    <property type="entry name" value="REC_hyHK_CKI1_RcsC-like"/>
    <property type="match status" value="1"/>
</dbReference>
<evidence type="ECO:0000259" key="9">
    <source>
        <dbReference type="PROSITE" id="PS50110"/>
    </source>
</evidence>
<comment type="caution">
    <text evidence="10">The sequence shown here is derived from an EMBL/GenBank/DDBJ whole genome shotgun (WGS) entry which is preliminary data.</text>
</comment>
<dbReference type="PROSITE" id="PS50109">
    <property type="entry name" value="HIS_KIN"/>
    <property type="match status" value="1"/>
</dbReference>
<dbReference type="SMART" id="SM00388">
    <property type="entry name" value="HisKA"/>
    <property type="match status" value="1"/>
</dbReference>
<evidence type="ECO:0000256" key="3">
    <source>
        <dbReference type="ARBA" id="ARBA00022553"/>
    </source>
</evidence>
<keyword evidence="3 4" id="KW-0597">Phosphoprotein</keyword>
<feature type="domain" description="Response regulatory" evidence="9">
    <location>
        <begin position="365"/>
        <end position="481"/>
    </location>
</feature>
<dbReference type="EMBL" id="JBHSGW010000004">
    <property type="protein sequence ID" value="MFC4739626.1"/>
    <property type="molecule type" value="Genomic_DNA"/>
</dbReference>
<proteinExistence type="predicted"/>
<dbReference type="Pfam" id="PF02518">
    <property type="entry name" value="HATPase_c"/>
    <property type="match status" value="1"/>
</dbReference>
<evidence type="ECO:0000256" key="7">
    <source>
        <dbReference type="SAM" id="SignalP"/>
    </source>
</evidence>
<keyword evidence="11" id="KW-1185">Reference proteome</keyword>
<dbReference type="PROSITE" id="PS50110">
    <property type="entry name" value="RESPONSE_REGULATORY"/>
    <property type="match status" value="1"/>
</dbReference>
<dbReference type="SUPFAM" id="SSF55874">
    <property type="entry name" value="ATPase domain of HSP90 chaperone/DNA topoisomerase II/histidine kinase"/>
    <property type="match status" value="1"/>
</dbReference>
<evidence type="ECO:0000256" key="4">
    <source>
        <dbReference type="PROSITE-ProRule" id="PRU00169"/>
    </source>
</evidence>